<dbReference type="STRING" id="215637.A0A4Q0A0W1"/>
<dbReference type="PANTHER" id="PTHR28265:SF1">
    <property type="entry name" value="MAINTENANCE OF TELOMERE CAPPING PROTEIN 1"/>
    <property type="match status" value="1"/>
</dbReference>
<dbReference type="InterPro" id="IPR018814">
    <property type="entry name" value="DUF5427"/>
</dbReference>
<sequence>MATNPATTRHRKEDVLEFLESLDLTDVPDEVDPIEASATSPTEGDAGQPGRVSPGTKLVDPAAPPSSLAAGSPPALTPNPNPTPTPAAASSSFTKTTDHQDMLKFIDDLTESAQNSLNASPTPPTTSQIPPPTPARPAAATTTTTSNPSTSTTVTTQADPPAAAEPSWSWNGLWNSTSHIVKSQVNMASNNNYVQSTYSAAKGTLDTVRASEHHRHINHHIGALNLGERLGRIGTNLRSSVNSVIDTIAPPLEDNGVFNVAYAANLPGADSLSHLIYREFDAVVERFSPAEVLVKPSQSFAKAKELHAEAGHKFIVPKGIEAGFAKAQSILEEMITTDRSGLCRAAEKRKEEIERNPHHPLKSPHCAVLIVLQPCMAAPASSVSSIFICGLLFDPLRQIEARTISQSITLDTWVGSVKDADSLEYEIVQDVIGLTTKSLAHDFMIVYPKHHPTSPTTEHPASEEASAPA</sequence>
<accession>A0A4Q0A0W1</accession>
<dbReference type="PANTHER" id="PTHR28265">
    <property type="entry name" value="MAINTENANCE OF TELOMERE CAPPING PROTEIN 1"/>
    <property type="match status" value="1"/>
</dbReference>
<reference evidence="3" key="1">
    <citation type="journal article" date="2018" name="Nat. Microbiol.">
        <title>Leveraging single-cell genomics to expand the fungal tree of life.</title>
        <authorList>
            <person name="Ahrendt S.R."/>
            <person name="Quandt C.A."/>
            <person name="Ciobanu D."/>
            <person name="Clum A."/>
            <person name="Salamov A."/>
            <person name="Andreopoulos B."/>
            <person name="Cheng J.F."/>
            <person name="Woyke T."/>
            <person name="Pelin A."/>
            <person name="Henrissat B."/>
            <person name="Reynolds N.K."/>
            <person name="Benny G.L."/>
            <person name="Smith M.E."/>
            <person name="James T.Y."/>
            <person name="Grigoriev I.V."/>
        </authorList>
    </citation>
    <scope>NUCLEOTIDE SEQUENCE [LARGE SCALE GENOMIC DNA]</scope>
    <source>
        <strain evidence="3">RSA 468</strain>
    </source>
</reference>
<gene>
    <name evidence="2" type="ORF">BJ085DRAFT_33039</name>
</gene>
<evidence type="ECO:0008006" key="4">
    <source>
        <dbReference type="Google" id="ProtNLM"/>
    </source>
</evidence>
<feature type="compositionally biased region" description="Low complexity" evidence="1">
    <location>
        <begin position="86"/>
        <end position="95"/>
    </location>
</feature>
<dbReference type="AlphaFoldDB" id="A0A4Q0A0W1"/>
<evidence type="ECO:0000313" key="2">
    <source>
        <dbReference type="EMBL" id="RKP38760.1"/>
    </source>
</evidence>
<protein>
    <recommendedName>
        <fullName evidence="4">Maintenance of telomere capping protein 1</fullName>
    </recommendedName>
</protein>
<dbReference type="Proteomes" id="UP000268162">
    <property type="component" value="Unassembled WGS sequence"/>
</dbReference>
<keyword evidence="3" id="KW-1185">Reference proteome</keyword>
<proteinExistence type="predicted"/>
<organism evidence="2 3">
    <name type="scientific">Dimargaris cristalligena</name>
    <dbReference type="NCBI Taxonomy" id="215637"/>
    <lineage>
        <taxon>Eukaryota</taxon>
        <taxon>Fungi</taxon>
        <taxon>Fungi incertae sedis</taxon>
        <taxon>Zoopagomycota</taxon>
        <taxon>Kickxellomycotina</taxon>
        <taxon>Dimargaritomycetes</taxon>
        <taxon>Dimargaritales</taxon>
        <taxon>Dimargaritaceae</taxon>
        <taxon>Dimargaris</taxon>
    </lineage>
</organism>
<feature type="compositionally biased region" description="Pro residues" evidence="1">
    <location>
        <begin position="75"/>
        <end position="85"/>
    </location>
</feature>
<dbReference type="EMBL" id="ML002332">
    <property type="protein sequence ID" value="RKP38760.1"/>
    <property type="molecule type" value="Genomic_DNA"/>
</dbReference>
<evidence type="ECO:0000313" key="3">
    <source>
        <dbReference type="Proteomes" id="UP000268162"/>
    </source>
</evidence>
<evidence type="ECO:0000256" key="1">
    <source>
        <dbReference type="SAM" id="MobiDB-lite"/>
    </source>
</evidence>
<feature type="region of interest" description="Disordered" evidence="1">
    <location>
        <begin position="114"/>
        <end position="169"/>
    </location>
</feature>
<dbReference type="Pfam" id="PF10310">
    <property type="entry name" value="DUF5427"/>
    <property type="match status" value="1"/>
</dbReference>
<feature type="region of interest" description="Disordered" evidence="1">
    <location>
        <begin position="450"/>
        <end position="469"/>
    </location>
</feature>
<feature type="compositionally biased region" description="Low complexity" evidence="1">
    <location>
        <begin position="136"/>
        <end position="161"/>
    </location>
</feature>
<feature type="compositionally biased region" description="Low complexity" evidence="1">
    <location>
        <begin position="65"/>
        <end position="74"/>
    </location>
</feature>
<feature type="compositionally biased region" description="Pro residues" evidence="1">
    <location>
        <begin position="121"/>
        <end position="135"/>
    </location>
</feature>
<feature type="region of interest" description="Disordered" evidence="1">
    <location>
        <begin position="21"/>
        <end position="96"/>
    </location>
</feature>
<name>A0A4Q0A0W1_9FUNG</name>